<dbReference type="PANTHER" id="PTHR10336:SF82">
    <property type="entry name" value="PHOSPHOINOSITIDE PHOSPHOLIPASE C"/>
    <property type="match status" value="1"/>
</dbReference>
<dbReference type="GO" id="GO:0004435">
    <property type="term" value="F:phosphatidylinositol-4,5-bisphosphate phospholipase C activity"/>
    <property type="evidence" value="ECO:0007669"/>
    <property type="project" value="UniProtKB-EC"/>
</dbReference>
<accession>A0A3N2PSX3</accession>
<feature type="region of interest" description="Disordered" evidence="8">
    <location>
        <begin position="458"/>
        <end position="515"/>
    </location>
</feature>
<dbReference type="Pfam" id="PF00388">
    <property type="entry name" value="PI-PLC-X"/>
    <property type="match status" value="2"/>
</dbReference>
<sequence length="754" mass="83239">MCFVWLRRRRHDGDDDAKPIGRSLTMPIFSRTNKETYPAIRTLVNISTLAGPTRSSTRTPEFPSQSALTRALPRLNVKGINGVNSAPDIDQIISPVLGRTSVPGFEGRISGNVDLTLACMAKLDCAFDDIPKRRSLILRDDAISRAQFAAWLEHIQGESPQDIERFLPKDKDRFIQGEFLEAWVMRFGWDAERSVRSTDKDTSRPITNYYISSSHNTYLEGNQLASRSSPEAYTAVLSRGCRCIEIDVWDGDTFTPAQEEVISTGKVKREHSRSLSGSSLPNVAAQVIGTVMGDRSSVHSRSPSTQSKATFSGPDNTPKLSNANPKDFTNSAGSAGATTTPAQSPRPPSARFRQGYPKNEPIVTHGWTLTTPCGFREVCVAIRESAFQTNDLPVIVSLEVHADHQQQELMVDIMKEEWGDLLVDKPFDGVDQRFRVPTLGELRRKILIKVKKPPKVIDAPDSALAPSASLAQDEAGSASDEETDEQQLNRLAPPGAAPGKTPPLGSPGKPRKPPIVPICTKLGDLAIYTHSERFKSFDVVSKKPSHMYSISESRILELHETHPREMFTHNKNYFMRAFPNGARVDSSNPDPSPFWRKGVQLVALNWQYLDEGMMLNEGMFAGEQGWVLKPPGYRSSDRDCFTQADVPPAGTLMLSIAVLSGQHVWVPSSSEIDASRSGSQLRPVVKCELHVEKPEIMGGSFNKTGDQVANAQAQAKFKLATSARRTDHPDWGDRGDLLSFPLVPNVVQELSFVR</sequence>
<dbReference type="Pfam" id="PF00387">
    <property type="entry name" value="PI-PLC-Y"/>
    <property type="match status" value="1"/>
</dbReference>
<evidence type="ECO:0000256" key="6">
    <source>
        <dbReference type="ARBA" id="ARBA00059664"/>
    </source>
</evidence>
<reference evidence="10 11" key="1">
    <citation type="journal article" date="2018" name="Mol. Ecol.">
        <title>The obligate alkalophilic soda-lake fungus Sodiomyces alkalinus has shifted to a protein diet.</title>
        <authorList>
            <person name="Grum-Grzhimaylo A.A."/>
            <person name="Falkoski D.L."/>
            <person name="van den Heuvel J."/>
            <person name="Valero-Jimenez C.A."/>
            <person name="Min B."/>
            <person name="Choi I.G."/>
            <person name="Lipzen A."/>
            <person name="Daum C.G."/>
            <person name="Aanen D.K."/>
            <person name="Tsang A."/>
            <person name="Henrissat B."/>
            <person name="Bilanenko E.N."/>
            <person name="de Vries R.P."/>
            <person name="van Kan J.A.L."/>
            <person name="Grigoriev I.V."/>
            <person name="Debets A.J.M."/>
        </authorList>
    </citation>
    <scope>NUCLEOTIDE SEQUENCE [LARGE SCALE GENOMIC DNA]</scope>
    <source>
        <strain evidence="10 11">F11</strain>
    </source>
</reference>
<dbReference type="RefSeq" id="XP_028465425.1">
    <property type="nucleotide sequence ID" value="XM_028609963.1"/>
</dbReference>
<evidence type="ECO:0000256" key="5">
    <source>
        <dbReference type="ARBA" id="ARBA00023224"/>
    </source>
</evidence>
<dbReference type="SMART" id="SM00149">
    <property type="entry name" value="PLCYc"/>
    <property type="match status" value="1"/>
</dbReference>
<dbReference type="GO" id="GO:0048015">
    <property type="term" value="P:phosphatidylinositol-mediated signaling"/>
    <property type="evidence" value="ECO:0007669"/>
    <property type="project" value="TreeGrafter"/>
</dbReference>
<evidence type="ECO:0000256" key="8">
    <source>
        <dbReference type="SAM" id="MobiDB-lite"/>
    </source>
</evidence>
<feature type="compositionally biased region" description="Polar residues" evidence="8">
    <location>
        <begin position="299"/>
        <end position="330"/>
    </location>
</feature>
<dbReference type="PANTHER" id="PTHR10336">
    <property type="entry name" value="PHOSPHOINOSITIDE-SPECIFIC PHOSPHOLIPASE C FAMILY PROTEIN"/>
    <property type="match status" value="1"/>
</dbReference>
<dbReference type="InterPro" id="IPR017946">
    <property type="entry name" value="PLC-like_Pdiesterase_TIM-brl"/>
</dbReference>
<dbReference type="Gene3D" id="3.20.20.190">
    <property type="entry name" value="Phosphatidylinositol (PI) phosphodiesterase"/>
    <property type="match status" value="2"/>
</dbReference>
<feature type="compositionally biased region" description="Low complexity" evidence="8">
    <location>
        <begin position="331"/>
        <end position="340"/>
    </location>
</feature>
<dbReference type="GO" id="GO:0016042">
    <property type="term" value="P:lipid catabolic process"/>
    <property type="evidence" value="ECO:0007669"/>
    <property type="project" value="UniProtKB-KW"/>
</dbReference>
<dbReference type="AlphaFoldDB" id="A0A3N2PSX3"/>
<dbReference type="GO" id="GO:0051209">
    <property type="term" value="P:release of sequestered calcium ion into cytosol"/>
    <property type="evidence" value="ECO:0007669"/>
    <property type="project" value="TreeGrafter"/>
</dbReference>
<name>A0A3N2PSX3_SODAK</name>
<feature type="compositionally biased region" description="Low complexity" evidence="8">
    <location>
        <begin position="459"/>
        <end position="471"/>
    </location>
</feature>
<comment type="catalytic activity">
    <reaction evidence="1 7">
        <text>a 1,2-diacyl-sn-glycero-3-phospho-(1D-myo-inositol-4,5-bisphosphate) + H2O = 1D-myo-inositol 1,4,5-trisphosphate + a 1,2-diacyl-sn-glycerol + H(+)</text>
        <dbReference type="Rhea" id="RHEA:33179"/>
        <dbReference type="ChEBI" id="CHEBI:15377"/>
        <dbReference type="ChEBI" id="CHEBI:15378"/>
        <dbReference type="ChEBI" id="CHEBI:17815"/>
        <dbReference type="ChEBI" id="CHEBI:58456"/>
        <dbReference type="ChEBI" id="CHEBI:203600"/>
        <dbReference type="EC" id="3.1.4.11"/>
    </reaction>
</comment>
<keyword evidence="5" id="KW-0807">Transducer</keyword>
<dbReference type="PRINTS" id="PR00390">
    <property type="entry name" value="PHPHLIPASEC"/>
</dbReference>
<evidence type="ECO:0000256" key="1">
    <source>
        <dbReference type="ARBA" id="ARBA00001195"/>
    </source>
</evidence>
<evidence type="ECO:0000256" key="4">
    <source>
        <dbReference type="ARBA" id="ARBA00023098"/>
    </source>
</evidence>
<dbReference type="InterPro" id="IPR000909">
    <property type="entry name" value="PLipase_C_PInositol-sp_X_dom"/>
</dbReference>
<proteinExistence type="predicted"/>
<evidence type="ECO:0000259" key="9">
    <source>
        <dbReference type="PROSITE" id="PS50008"/>
    </source>
</evidence>
<dbReference type="SMART" id="SM00148">
    <property type="entry name" value="PLCXc"/>
    <property type="match status" value="1"/>
</dbReference>
<feature type="region of interest" description="Disordered" evidence="8">
    <location>
        <begin position="294"/>
        <end position="358"/>
    </location>
</feature>
<dbReference type="EMBL" id="ML119057">
    <property type="protein sequence ID" value="ROT37619.1"/>
    <property type="molecule type" value="Genomic_DNA"/>
</dbReference>
<dbReference type="InterPro" id="IPR001192">
    <property type="entry name" value="PI-PLC_fam"/>
</dbReference>
<dbReference type="PROSITE" id="PS50008">
    <property type="entry name" value="PIPLC_Y_DOMAIN"/>
    <property type="match status" value="1"/>
</dbReference>
<protein>
    <recommendedName>
        <fullName evidence="7">Phosphoinositide phospholipase C</fullName>
        <ecNumber evidence="7">3.1.4.11</ecNumber>
    </recommendedName>
</protein>
<evidence type="ECO:0000256" key="2">
    <source>
        <dbReference type="ARBA" id="ARBA00022801"/>
    </source>
</evidence>
<dbReference type="FunFam" id="3.20.20.190:FF:000039">
    <property type="entry name" value="Phosphoinositide phospholipase C"/>
    <property type="match status" value="1"/>
</dbReference>
<dbReference type="SUPFAM" id="SSF51695">
    <property type="entry name" value="PLC-like phosphodiesterases"/>
    <property type="match status" value="1"/>
</dbReference>
<evidence type="ECO:0000313" key="11">
    <source>
        <dbReference type="Proteomes" id="UP000272025"/>
    </source>
</evidence>
<dbReference type="STRING" id="1314773.A0A3N2PSX3"/>
<evidence type="ECO:0000256" key="3">
    <source>
        <dbReference type="ARBA" id="ARBA00022963"/>
    </source>
</evidence>
<evidence type="ECO:0000313" key="10">
    <source>
        <dbReference type="EMBL" id="ROT37619.1"/>
    </source>
</evidence>
<keyword evidence="2 7" id="KW-0378">Hydrolase</keyword>
<keyword evidence="4 7" id="KW-0443">Lipid metabolism</keyword>
<evidence type="ECO:0000256" key="7">
    <source>
        <dbReference type="RuleBase" id="RU361133"/>
    </source>
</evidence>
<dbReference type="EC" id="3.1.4.11" evidence="7"/>
<dbReference type="Proteomes" id="UP000272025">
    <property type="component" value="Unassembled WGS sequence"/>
</dbReference>
<dbReference type="PROSITE" id="PS50007">
    <property type="entry name" value="PIPLC_X_DOMAIN"/>
    <property type="match status" value="1"/>
</dbReference>
<gene>
    <name evidence="10" type="ORF">SODALDRAFT_325181</name>
</gene>
<dbReference type="InterPro" id="IPR001711">
    <property type="entry name" value="PLipase_C_Pinositol-sp_Y"/>
</dbReference>
<feature type="domain" description="PI-PLC Y-box" evidence="9">
    <location>
        <begin position="522"/>
        <end position="634"/>
    </location>
</feature>
<keyword evidence="3 7" id="KW-0442">Lipid degradation</keyword>
<dbReference type="CDD" id="cd08598">
    <property type="entry name" value="PI-PLC1c_yeast"/>
    <property type="match status" value="1"/>
</dbReference>
<comment type="function">
    <text evidence="6">The production of the second messenger molecules diacylglycerol (DAG) and inositol 1,4,5-trisphosphate (IP3) is mediated by activated phosphatidylinositol-specific phospholipase C enzymes.</text>
</comment>
<organism evidence="10 11">
    <name type="scientific">Sodiomyces alkalinus (strain CBS 110278 / VKM F-3762 / F11)</name>
    <name type="common">Alkaliphilic filamentous fungus</name>
    <dbReference type="NCBI Taxonomy" id="1314773"/>
    <lineage>
        <taxon>Eukaryota</taxon>
        <taxon>Fungi</taxon>
        <taxon>Dikarya</taxon>
        <taxon>Ascomycota</taxon>
        <taxon>Pezizomycotina</taxon>
        <taxon>Sordariomycetes</taxon>
        <taxon>Hypocreomycetidae</taxon>
        <taxon>Glomerellales</taxon>
        <taxon>Plectosphaerellaceae</taxon>
        <taxon>Sodiomyces</taxon>
    </lineage>
</organism>
<dbReference type="GeneID" id="39578441"/>
<keyword evidence="11" id="KW-1185">Reference proteome</keyword>
<dbReference type="OrthoDB" id="269822at2759"/>